<evidence type="ECO:0000256" key="5">
    <source>
        <dbReference type="ARBA" id="ARBA00022801"/>
    </source>
</evidence>
<evidence type="ECO:0000256" key="1">
    <source>
        <dbReference type="ARBA" id="ARBA00022679"/>
    </source>
</evidence>
<keyword evidence="4" id="KW-0255">Endonuclease</keyword>
<evidence type="ECO:0000259" key="7">
    <source>
        <dbReference type="PROSITE" id="PS50879"/>
    </source>
</evidence>
<comment type="caution">
    <text evidence="8">The sequence shown here is derived from an EMBL/GenBank/DDBJ whole genome shotgun (WGS) entry which is preliminary data.</text>
</comment>
<evidence type="ECO:0000256" key="2">
    <source>
        <dbReference type="ARBA" id="ARBA00022695"/>
    </source>
</evidence>
<keyword evidence="3" id="KW-0540">Nuclease</keyword>
<evidence type="ECO:0000313" key="9">
    <source>
        <dbReference type="Proteomes" id="UP000534426"/>
    </source>
</evidence>
<dbReference type="Gene3D" id="3.30.420.10">
    <property type="entry name" value="Ribonuclease H-like superfamily/Ribonuclease H"/>
    <property type="match status" value="1"/>
</dbReference>
<dbReference type="InterPro" id="IPR002156">
    <property type="entry name" value="RNaseH_domain"/>
</dbReference>
<keyword evidence="5" id="KW-0378">Hydrolase</keyword>
<dbReference type="EMBL" id="VWPW01029599">
    <property type="protein sequence ID" value="NWJ10408.1"/>
    <property type="molecule type" value="Genomic_DNA"/>
</dbReference>
<dbReference type="PANTHER" id="PTHR41694:SF3">
    <property type="entry name" value="RNA-DIRECTED DNA POLYMERASE-RELATED"/>
    <property type="match status" value="1"/>
</dbReference>
<dbReference type="AlphaFoldDB" id="A0A7K4M0A9"/>
<dbReference type="Pfam" id="PF00075">
    <property type="entry name" value="RNase_H"/>
    <property type="match status" value="1"/>
</dbReference>
<dbReference type="Proteomes" id="UP000534426">
    <property type="component" value="Unassembled WGS sequence"/>
</dbReference>
<keyword evidence="9" id="KW-1185">Reference proteome</keyword>
<keyword evidence="1" id="KW-0808">Transferase</keyword>
<evidence type="ECO:0000256" key="4">
    <source>
        <dbReference type="ARBA" id="ARBA00022759"/>
    </source>
</evidence>
<dbReference type="InterPro" id="IPR036397">
    <property type="entry name" value="RNaseH_sf"/>
</dbReference>
<evidence type="ECO:0000256" key="3">
    <source>
        <dbReference type="ARBA" id="ARBA00022722"/>
    </source>
</evidence>
<feature type="non-terminal residue" evidence="8">
    <location>
        <position position="1"/>
    </location>
</feature>
<dbReference type="GO" id="GO:0035613">
    <property type="term" value="F:RNA stem-loop binding"/>
    <property type="evidence" value="ECO:0007669"/>
    <property type="project" value="TreeGrafter"/>
</dbReference>
<feature type="non-terminal residue" evidence="8">
    <location>
        <position position="154"/>
    </location>
</feature>
<proteinExistence type="predicted"/>
<feature type="domain" description="RNase H type-1" evidence="7">
    <location>
        <begin position="5"/>
        <end position="136"/>
    </location>
</feature>
<dbReference type="InterPro" id="IPR012337">
    <property type="entry name" value="RNaseH-like_sf"/>
</dbReference>
<name>A0A7K4M0A9_9AVES</name>
<organism evidence="8 9">
    <name type="scientific">Crypturellus undulatus</name>
    <dbReference type="NCBI Taxonomy" id="48396"/>
    <lineage>
        <taxon>Eukaryota</taxon>
        <taxon>Metazoa</taxon>
        <taxon>Chordata</taxon>
        <taxon>Craniata</taxon>
        <taxon>Vertebrata</taxon>
        <taxon>Euteleostomi</taxon>
        <taxon>Archelosauria</taxon>
        <taxon>Archosauria</taxon>
        <taxon>Dinosauria</taxon>
        <taxon>Saurischia</taxon>
        <taxon>Theropoda</taxon>
        <taxon>Coelurosauria</taxon>
        <taxon>Aves</taxon>
        <taxon>Palaeognathae</taxon>
        <taxon>Tinamiformes</taxon>
        <taxon>Tinamidae</taxon>
        <taxon>Crypturellus</taxon>
    </lineage>
</organism>
<dbReference type="GO" id="GO:0004523">
    <property type="term" value="F:RNA-DNA hybrid ribonuclease activity"/>
    <property type="evidence" value="ECO:0007669"/>
    <property type="project" value="InterPro"/>
</dbReference>
<protein>
    <submittedName>
        <fullName evidence="8">PO113 protein</fullName>
    </submittedName>
</protein>
<sequence length="154" mass="16909">VIDAPIPGTTYFTDASSLTHRAAVVWLEGKDWKAITWEGRAPSVQWLEAKAVTIALGLEPSQHINICTDSMYVFKLIRLMKYSGAPNSAIAEMLSDALQLRSGTVAIMHTRSHTDCPGPIVEGNRKADEKATGVWSVQEARKLHEFLHLGARAL</sequence>
<reference evidence="8 9" key="1">
    <citation type="submission" date="2019-09" db="EMBL/GenBank/DDBJ databases">
        <title>Bird 10,000 Genomes (B10K) Project - Family phase.</title>
        <authorList>
            <person name="Zhang G."/>
        </authorList>
    </citation>
    <scope>NUCLEOTIDE SEQUENCE [LARGE SCALE GENOMIC DNA]</scope>
    <source>
        <strain evidence="8">B10K-MSB-37135</strain>
        <tissue evidence="8">Heart</tissue>
    </source>
</reference>
<evidence type="ECO:0000313" key="8">
    <source>
        <dbReference type="EMBL" id="NWJ10408.1"/>
    </source>
</evidence>
<dbReference type="GO" id="GO:0003964">
    <property type="term" value="F:RNA-directed DNA polymerase activity"/>
    <property type="evidence" value="ECO:0007669"/>
    <property type="project" value="UniProtKB-KW"/>
</dbReference>
<dbReference type="PANTHER" id="PTHR41694">
    <property type="entry name" value="ENDOGENOUS RETROVIRUS GROUP K MEMBER POL PROTEIN"/>
    <property type="match status" value="1"/>
</dbReference>
<accession>A0A7K4M0A9</accession>
<dbReference type="SUPFAM" id="SSF53098">
    <property type="entry name" value="Ribonuclease H-like"/>
    <property type="match status" value="1"/>
</dbReference>
<keyword evidence="6" id="KW-0695">RNA-directed DNA polymerase</keyword>
<dbReference type="PROSITE" id="PS50879">
    <property type="entry name" value="RNASE_H_1"/>
    <property type="match status" value="1"/>
</dbReference>
<evidence type="ECO:0000256" key="6">
    <source>
        <dbReference type="ARBA" id="ARBA00022918"/>
    </source>
</evidence>
<gene>
    <name evidence="8" type="primary">Hervk</name>
    <name evidence="8" type="ORF">CRYUND_R15013</name>
</gene>
<keyword evidence="2" id="KW-0548">Nucleotidyltransferase</keyword>